<dbReference type="InterPro" id="IPR021880">
    <property type="entry name" value="DUF3489"/>
</dbReference>
<feature type="region of interest" description="Disordered" evidence="1">
    <location>
        <begin position="1"/>
        <end position="44"/>
    </location>
</feature>
<keyword evidence="3" id="KW-1185">Reference proteome</keyword>
<dbReference type="Proteomes" id="UP000321717">
    <property type="component" value="Unassembled WGS sequence"/>
</dbReference>
<dbReference type="RefSeq" id="WP_147180144.1">
    <property type="nucleotide sequence ID" value="NZ_BJZP01000008.1"/>
</dbReference>
<evidence type="ECO:0000256" key="1">
    <source>
        <dbReference type="SAM" id="MobiDB-lite"/>
    </source>
</evidence>
<dbReference type="EMBL" id="BJZP01000008">
    <property type="protein sequence ID" value="GEO85176.1"/>
    <property type="molecule type" value="Genomic_DNA"/>
</dbReference>
<organism evidence="2 3">
    <name type="scientific">Ciceribacter naphthalenivorans</name>
    <dbReference type="NCBI Taxonomy" id="1118451"/>
    <lineage>
        <taxon>Bacteria</taxon>
        <taxon>Pseudomonadati</taxon>
        <taxon>Pseudomonadota</taxon>
        <taxon>Alphaproteobacteria</taxon>
        <taxon>Hyphomicrobiales</taxon>
        <taxon>Rhizobiaceae</taxon>
        <taxon>Ciceribacter</taxon>
    </lineage>
</organism>
<comment type="caution">
    <text evidence="2">The sequence shown here is derived from an EMBL/GenBank/DDBJ whole genome shotgun (WGS) entry which is preliminary data.</text>
</comment>
<dbReference type="Pfam" id="PF11994">
    <property type="entry name" value="DUF3489"/>
    <property type="match status" value="1"/>
</dbReference>
<evidence type="ECO:0008006" key="4">
    <source>
        <dbReference type="Google" id="ProtNLM"/>
    </source>
</evidence>
<protein>
    <recommendedName>
        <fullName evidence="4">DUF3489 domain-containing protein</fullName>
    </recommendedName>
</protein>
<feature type="compositionally biased region" description="Polar residues" evidence="1">
    <location>
        <begin position="1"/>
        <end position="19"/>
    </location>
</feature>
<evidence type="ECO:0000313" key="2">
    <source>
        <dbReference type="EMBL" id="GEO85176.1"/>
    </source>
</evidence>
<name>A0A512HI99_9HYPH</name>
<gene>
    <name evidence="2" type="ORF">RNA01_21080</name>
</gene>
<reference evidence="2 3" key="1">
    <citation type="submission" date="2019-07" db="EMBL/GenBank/DDBJ databases">
        <title>Whole genome shotgun sequence of Rhizobium naphthalenivorans NBRC 107585.</title>
        <authorList>
            <person name="Hosoyama A."/>
            <person name="Uohara A."/>
            <person name="Ohji S."/>
            <person name="Ichikawa N."/>
        </authorList>
    </citation>
    <scope>NUCLEOTIDE SEQUENCE [LARGE SCALE GENOMIC DNA]</scope>
    <source>
        <strain evidence="2 3">NBRC 107585</strain>
    </source>
</reference>
<evidence type="ECO:0000313" key="3">
    <source>
        <dbReference type="Proteomes" id="UP000321717"/>
    </source>
</evidence>
<proteinExistence type="predicted"/>
<dbReference type="AlphaFoldDB" id="A0A512HI99"/>
<dbReference type="OrthoDB" id="7206991at2"/>
<accession>A0A512HI99</accession>
<sequence length="115" mass="12190">MTSSIDQTTSEATVATSPKSFAKPVTTKAGSQARAGKKSKKDQLAAMISKPDGVRITILVERLGWQPHTVRAALSGLRKQGHQILASKSPKTGEAVYRLMTPMQTGVTAPEEVAS</sequence>